<feature type="compositionally biased region" description="Polar residues" evidence="5">
    <location>
        <begin position="63"/>
        <end position="76"/>
    </location>
</feature>
<comment type="subcellular location">
    <subcellularLocation>
        <location evidence="1">Cell envelope</location>
    </subcellularLocation>
</comment>
<reference evidence="9" key="1">
    <citation type="submission" date="2016-10" db="EMBL/GenBank/DDBJ databases">
        <authorList>
            <person name="Varghese N."/>
            <person name="Submissions S."/>
        </authorList>
    </citation>
    <scope>NUCLEOTIDE SEQUENCE [LARGE SCALE GENOMIC DNA]</scope>
    <source>
        <strain evidence="9">BL9</strain>
    </source>
</reference>
<keyword evidence="9" id="KW-1185">Reference proteome</keyword>
<evidence type="ECO:0000256" key="2">
    <source>
        <dbReference type="ARBA" id="ARBA00008814"/>
    </source>
</evidence>
<dbReference type="PROSITE" id="PS50983">
    <property type="entry name" value="FE_B12_PBP"/>
    <property type="match status" value="1"/>
</dbReference>
<accession>A0A1G5CH78</accession>
<name>A0A1G5CH78_9BACL</name>
<evidence type="ECO:0000256" key="4">
    <source>
        <dbReference type="ARBA" id="ARBA00022729"/>
    </source>
</evidence>
<organism evidence="8 9">
    <name type="scientific">Paenibacillus polysaccharolyticus</name>
    <dbReference type="NCBI Taxonomy" id="582692"/>
    <lineage>
        <taxon>Bacteria</taxon>
        <taxon>Bacillati</taxon>
        <taxon>Bacillota</taxon>
        <taxon>Bacilli</taxon>
        <taxon>Bacillales</taxon>
        <taxon>Paenibacillaceae</taxon>
        <taxon>Paenibacillus</taxon>
    </lineage>
</organism>
<dbReference type="Proteomes" id="UP000198538">
    <property type="component" value="Unassembled WGS sequence"/>
</dbReference>
<protein>
    <submittedName>
        <fullName evidence="8">Iron complex transport system substrate-binding protein</fullName>
    </submittedName>
</protein>
<dbReference type="SUPFAM" id="SSF53807">
    <property type="entry name" value="Helical backbone' metal receptor"/>
    <property type="match status" value="1"/>
</dbReference>
<dbReference type="GO" id="GO:1901678">
    <property type="term" value="P:iron coordination entity transport"/>
    <property type="evidence" value="ECO:0007669"/>
    <property type="project" value="UniProtKB-ARBA"/>
</dbReference>
<dbReference type="Gene3D" id="3.40.50.1980">
    <property type="entry name" value="Nitrogenase molybdenum iron protein domain"/>
    <property type="match status" value="2"/>
</dbReference>
<feature type="region of interest" description="Disordered" evidence="5">
    <location>
        <begin position="56"/>
        <end position="88"/>
    </location>
</feature>
<evidence type="ECO:0000256" key="1">
    <source>
        <dbReference type="ARBA" id="ARBA00004196"/>
    </source>
</evidence>
<keyword evidence="4" id="KW-0732">Signal</keyword>
<evidence type="ECO:0000256" key="3">
    <source>
        <dbReference type="ARBA" id="ARBA00022448"/>
    </source>
</evidence>
<feature type="domain" description="Fe/B12 periplasmic-binding" evidence="7">
    <location>
        <begin position="111"/>
        <end position="371"/>
    </location>
</feature>
<dbReference type="InterPro" id="IPR002491">
    <property type="entry name" value="ABC_transptr_periplasmic_BD"/>
</dbReference>
<dbReference type="PANTHER" id="PTHR30532">
    <property type="entry name" value="IRON III DICITRATE-BINDING PERIPLASMIC PROTEIN"/>
    <property type="match status" value="1"/>
</dbReference>
<keyword evidence="3" id="KW-0813">Transport</keyword>
<comment type="similarity">
    <text evidence="2">Belongs to the bacterial solute-binding protein 8 family.</text>
</comment>
<dbReference type="STRING" id="582692.SAMN05720606_10283"/>
<dbReference type="GO" id="GO:0030288">
    <property type="term" value="C:outer membrane-bounded periplasmic space"/>
    <property type="evidence" value="ECO:0007669"/>
    <property type="project" value="TreeGrafter"/>
</dbReference>
<evidence type="ECO:0000256" key="6">
    <source>
        <dbReference type="SAM" id="Phobius"/>
    </source>
</evidence>
<dbReference type="Pfam" id="PF01497">
    <property type="entry name" value="Peripla_BP_2"/>
    <property type="match status" value="1"/>
</dbReference>
<dbReference type="EMBL" id="FMVM01000002">
    <property type="protein sequence ID" value="SCY01664.1"/>
    <property type="molecule type" value="Genomic_DNA"/>
</dbReference>
<dbReference type="AlphaFoldDB" id="A0A1G5CH78"/>
<feature type="transmembrane region" description="Helical" evidence="6">
    <location>
        <begin position="33"/>
        <end position="52"/>
    </location>
</feature>
<evidence type="ECO:0000256" key="5">
    <source>
        <dbReference type="SAM" id="MobiDB-lite"/>
    </source>
</evidence>
<evidence type="ECO:0000259" key="7">
    <source>
        <dbReference type="PROSITE" id="PS50983"/>
    </source>
</evidence>
<keyword evidence="6" id="KW-0472">Membrane</keyword>
<keyword evidence="6" id="KW-1133">Transmembrane helix</keyword>
<keyword evidence="6" id="KW-0812">Transmembrane</keyword>
<gene>
    <name evidence="8" type="ORF">SAMN05720606_10283</name>
</gene>
<dbReference type="PANTHER" id="PTHR30532:SF26">
    <property type="entry name" value="IRON(3+)-HYDROXAMATE-BINDING PROTEIN FHUD"/>
    <property type="match status" value="1"/>
</dbReference>
<dbReference type="InterPro" id="IPR051313">
    <property type="entry name" value="Bact_iron-sidero_bind"/>
</dbReference>
<evidence type="ECO:0000313" key="8">
    <source>
        <dbReference type="EMBL" id="SCY01664.1"/>
    </source>
</evidence>
<proteinExistence type="inferred from homology"/>
<evidence type="ECO:0000313" key="9">
    <source>
        <dbReference type="Proteomes" id="UP000198538"/>
    </source>
</evidence>
<sequence length="372" mass="40145">MISLITIINIIYLIESNTLKVGLFLRSTKRSSIWIMMALVFMLILSACGQSASNTAKDGAEKTTASSDAGSKTSNNSDGSTDTGAGAGAEDEMVSFQSDAGEVKVPKNPKRIVDLTAFSTGYFVALNAPVVGATTGAMNNKYIKEQLAAQGTADLGDQPPTPEQLLALKPDLFIVYTGTEGIDKLSQIAPVVQIEYGKRNYKDLMLEMGKLTNREEAAKAWISKWEAQINELKPKVEAAVGNRTVSILNPYDKGLYVFGHNYGRGGEIIYGEFGLRAPTKAQAEAIDSGTGWASISIEVLPDYAGDIIFTSPWSGDTSDSKKIYENKLWKNLPAVKANHVFQLDPSSDTYNDPVSLEGQLKFITDSLLSASK</sequence>